<proteinExistence type="predicted"/>
<name>A0A5N7DJU9_9EURO</name>
<gene>
    <name evidence="1" type="ORF">BDV37DRAFT_280653</name>
</gene>
<keyword evidence="2" id="KW-1185">Reference proteome</keyword>
<sequence>MAWGNRRFMSQFNALGIANATSNIAFDRAVIGLPLHKIAGLSFNSCQHPQTQSRDHLRNKHKRYMYIPPSPTAKFILTNIYPADDTVPTSYWSIIECFSGIVCINLPSARRLYRKVTYLCFGTLQTGQEEGHQNVTPGYSSASKKRKLPMELSILKTAATTVRREIETETESLVRVSKSREGVHLIC</sequence>
<evidence type="ECO:0000313" key="1">
    <source>
        <dbReference type="EMBL" id="KAE8406697.1"/>
    </source>
</evidence>
<organism evidence="1 2">
    <name type="scientific">Aspergillus pseudonomiae</name>
    <dbReference type="NCBI Taxonomy" id="1506151"/>
    <lineage>
        <taxon>Eukaryota</taxon>
        <taxon>Fungi</taxon>
        <taxon>Dikarya</taxon>
        <taxon>Ascomycota</taxon>
        <taxon>Pezizomycotina</taxon>
        <taxon>Eurotiomycetes</taxon>
        <taxon>Eurotiomycetidae</taxon>
        <taxon>Eurotiales</taxon>
        <taxon>Aspergillaceae</taxon>
        <taxon>Aspergillus</taxon>
        <taxon>Aspergillus subgen. Circumdati</taxon>
    </lineage>
</organism>
<dbReference type="AlphaFoldDB" id="A0A5N7DJU9"/>
<protein>
    <submittedName>
        <fullName evidence="1">Uncharacterized protein</fullName>
    </submittedName>
</protein>
<dbReference type="RefSeq" id="XP_031944016.1">
    <property type="nucleotide sequence ID" value="XM_032086626.1"/>
</dbReference>
<dbReference type="Proteomes" id="UP000325579">
    <property type="component" value="Unassembled WGS sequence"/>
</dbReference>
<reference evidence="1 2" key="1">
    <citation type="submission" date="2019-04" db="EMBL/GenBank/DDBJ databases">
        <authorList>
            <consortium name="DOE Joint Genome Institute"/>
            <person name="Mondo S."/>
            <person name="Kjaerbolling I."/>
            <person name="Vesth T."/>
            <person name="Frisvad J.C."/>
            <person name="Nybo J.L."/>
            <person name="Theobald S."/>
            <person name="Kildgaard S."/>
            <person name="Isbrandt T."/>
            <person name="Kuo A."/>
            <person name="Sato A."/>
            <person name="Lyhne E.K."/>
            <person name="Kogle M.E."/>
            <person name="Wiebenga A."/>
            <person name="Kun R.S."/>
            <person name="Lubbers R.J."/>
            <person name="Makela M.R."/>
            <person name="Barry K."/>
            <person name="Chovatia M."/>
            <person name="Clum A."/>
            <person name="Daum C."/>
            <person name="Haridas S."/>
            <person name="He G."/>
            <person name="LaButti K."/>
            <person name="Lipzen A."/>
            <person name="Riley R."/>
            <person name="Salamov A."/>
            <person name="Simmons B.A."/>
            <person name="Magnuson J.K."/>
            <person name="Henrissat B."/>
            <person name="Mortensen U.H."/>
            <person name="Larsen T.O."/>
            <person name="Devries R.P."/>
            <person name="Grigoriev I.V."/>
            <person name="Machida M."/>
            <person name="Baker S.E."/>
            <person name="Andersen M.R."/>
            <person name="Cantor M.N."/>
            <person name="Hua S.X."/>
        </authorList>
    </citation>
    <scope>NUCLEOTIDE SEQUENCE [LARGE SCALE GENOMIC DNA]</scope>
    <source>
        <strain evidence="1 2">CBS 119388</strain>
    </source>
</reference>
<dbReference type="OrthoDB" id="2496787at2759"/>
<evidence type="ECO:0000313" key="2">
    <source>
        <dbReference type="Proteomes" id="UP000325579"/>
    </source>
</evidence>
<dbReference type="EMBL" id="ML736752">
    <property type="protein sequence ID" value="KAE8406697.1"/>
    <property type="molecule type" value="Genomic_DNA"/>
</dbReference>
<accession>A0A5N7DJU9</accession>
<dbReference type="GeneID" id="43671317"/>